<reference evidence="3 4" key="1">
    <citation type="submission" date="2019-06" db="EMBL/GenBank/DDBJ databases">
        <authorList>
            <person name="Rodrigo-Torres L."/>
            <person name="Arahal R. D."/>
            <person name="Lucena T."/>
        </authorList>
    </citation>
    <scope>NUCLEOTIDE SEQUENCE [LARGE SCALE GENOMIC DNA]</scope>
    <source>
        <strain evidence="3 4">SB0023/3</strain>
    </source>
</reference>
<evidence type="ECO:0000313" key="3">
    <source>
        <dbReference type="EMBL" id="VUD71161.1"/>
    </source>
</evidence>
<evidence type="ECO:0000259" key="2">
    <source>
        <dbReference type="Pfam" id="PF20172"/>
    </source>
</evidence>
<name>A0A509EAD9_9HYPH</name>
<dbReference type="AlphaFoldDB" id="A0A509EAD9"/>
<feature type="domain" description="DUF6538" evidence="2">
    <location>
        <begin position="7"/>
        <end position="65"/>
    </location>
</feature>
<keyword evidence="4" id="KW-1185">Reference proteome</keyword>
<sequence>MAHQPNLAIRSGTFHLRTRVPSDLVPVIGRREVVVSRRTKERRVALTRFRLEQARIEREFEAARRQASETATIRNALASGRLEKLAPGEIEALALRWLEHAVQPVASKAIGERDGRLVDWDAVLEETKADGDLLRSPDPDHWEPIVDGVIDRVLLSAGMPPEPQGQSRIQRRAQRPMVDRTTAQYAQLAALVRRGLIALNRSEVSRLDGGPSGDLNGSLQPRDLLDIAPRRSLDEPIRAFASDPGRSSRTGKTEAGYGMVFGSR</sequence>
<dbReference type="RefSeq" id="WP_306438897.1">
    <property type="nucleotide sequence ID" value="NZ_CABFPH010000018.1"/>
</dbReference>
<dbReference type="Proteomes" id="UP000410984">
    <property type="component" value="Unassembled WGS sequence"/>
</dbReference>
<evidence type="ECO:0000313" key="4">
    <source>
        <dbReference type="Proteomes" id="UP000410984"/>
    </source>
</evidence>
<organism evidence="3 4">
    <name type="scientific">Methylobacterium symbioticum</name>
    <dbReference type="NCBI Taxonomy" id="2584084"/>
    <lineage>
        <taxon>Bacteria</taxon>
        <taxon>Pseudomonadati</taxon>
        <taxon>Pseudomonadota</taxon>
        <taxon>Alphaproteobacteria</taxon>
        <taxon>Hyphomicrobiales</taxon>
        <taxon>Methylobacteriaceae</taxon>
        <taxon>Methylobacterium</taxon>
    </lineage>
</organism>
<proteinExistence type="predicted"/>
<dbReference type="InterPro" id="IPR046668">
    <property type="entry name" value="DUF6538"/>
</dbReference>
<gene>
    <name evidence="3" type="ORF">MET9862_01738</name>
</gene>
<dbReference type="Pfam" id="PF20172">
    <property type="entry name" value="DUF6538"/>
    <property type="match status" value="1"/>
</dbReference>
<evidence type="ECO:0000256" key="1">
    <source>
        <dbReference type="SAM" id="MobiDB-lite"/>
    </source>
</evidence>
<protein>
    <recommendedName>
        <fullName evidence="2">DUF6538 domain-containing protein</fullName>
    </recommendedName>
</protein>
<dbReference type="EMBL" id="CABFPH010000018">
    <property type="protein sequence ID" value="VUD71161.1"/>
    <property type="molecule type" value="Genomic_DNA"/>
</dbReference>
<accession>A0A509EAD9</accession>
<feature type="region of interest" description="Disordered" evidence="1">
    <location>
        <begin position="235"/>
        <end position="264"/>
    </location>
</feature>